<protein>
    <submittedName>
        <fullName evidence="1">Uncharacterized protein</fullName>
    </submittedName>
</protein>
<dbReference type="Proteomes" id="UP000245591">
    <property type="component" value="Unassembled WGS sequence"/>
</dbReference>
<keyword evidence="2" id="KW-1185">Reference proteome</keyword>
<evidence type="ECO:0000313" key="2">
    <source>
        <dbReference type="Proteomes" id="UP000245591"/>
    </source>
</evidence>
<comment type="caution">
    <text evidence="1">The sequence shown here is derived from an EMBL/GenBank/DDBJ whole genome shotgun (WGS) entry which is preliminary data.</text>
</comment>
<evidence type="ECO:0000313" key="1">
    <source>
        <dbReference type="EMBL" id="PVZ99845.1"/>
    </source>
</evidence>
<name>A0A2U1J425_SMIAN</name>
<dbReference type="AlphaFoldDB" id="A0A2U1J425"/>
<accession>A0A2U1J425</accession>
<gene>
    <name evidence="1" type="ORF">BB558_004129</name>
</gene>
<proteinExistence type="predicted"/>
<sequence length="155" mass="18581">MDKITSYEIFSKIFIFSQNPDVRLVSHGFYEISTLNTIRARFLIKKTWKKEDQGAYLDSKSIDDLFYYSLGEYWNKVVIHLLSDFTETTKKEFQNQVQRRKDETRFETPILEPEKTKYYVPRIDINSTRCFFHFARVCHNRVAVQHTFSARKLTS</sequence>
<reference evidence="1 2" key="1">
    <citation type="journal article" date="2018" name="MBio">
        <title>Comparative Genomics Reveals the Core Gene Toolbox for the Fungus-Insect Symbiosis.</title>
        <authorList>
            <person name="Wang Y."/>
            <person name="Stata M."/>
            <person name="Wang W."/>
            <person name="Stajich J.E."/>
            <person name="White M.M."/>
            <person name="Moncalvo J.M."/>
        </authorList>
    </citation>
    <scope>NUCLEOTIDE SEQUENCE [LARGE SCALE GENOMIC DNA]</scope>
    <source>
        <strain evidence="1 2">AUS-126-30</strain>
    </source>
</reference>
<organism evidence="1 2">
    <name type="scientific">Smittium angustum</name>
    <dbReference type="NCBI Taxonomy" id="133377"/>
    <lineage>
        <taxon>Eukaryota</taxon>
        <taxon>Fungi</taxon>
        <taxon>Fungi incertae sedis</taxon>
        <taxon>Zoopagomycota</taxon>
        <taxon>Kickxellomycotina</taxon>
        <taxon>Harpellomycetes</taxon>
        <taxon>Harpellales</taxon>
        <taxon>Legeriomycetaceae</taxon>
        <taxon>Smittium</taxon>
    </lineage>
</organism>
<dbReference type="EMBL" id="MBFU01000384">
    <property type="protein sequence ID" value="PVZ99845.1"/>
    <property type="molecule type" value="Genomic_DNA"/>
</dbReference>